<reference evidence="1 2" key="1">
    <citation type="submission" date="2015-07" db="EMBL/GenBank/DDBJ databases">
        <authorList>
            <consortium name="Consortium for Microbial Forensics and Genomics (microFORGE)"/>
            <person name="Knight B.M."/>
            <person name="Roberts D.P."/>
            <person name="Lin D."/>
            <person name="Hari K."/>
            <person name="Fletcher J."/>
            <person name="Melcher U."/>
            <person name="Blagden T."/>
            <person name="Winegar R.A."/>
        </authorList>
    </citation>
    <scope>NUCLEOTIDE SEQUENCE [LARGE SCALE GENOMIC DNA]</scope>
    <source>
        <strain evidence="1 2">X11-5A</strain>
    </source>
</reference>
<protein>
    <submittedName>
        <fullName evidence="1">Uncharacterized protein</fullName>
    </submittedName>
</protein>
<reference evidence="1 2" key="2">
    <citation type="submission" date="2015-09" db="EMBL/GenBank/DDBJ databases">
        <title>Draft genome sequence of Xanthomonas oryzae pv. USA str. X11-5A.</title>
        <authorList>
            <person name="Knight B.M."/>
            <person name="Roberts D.P."/>
            <person name="Lin D."/>
            <person name="Hari K."/>
            <person name="Fletcher J."/>
            <person name="Melcher U."/>
            <person name="Blagden T."/>
            <person name="Winegar R.A."/>
        </authorList>
    </citation>
    <scope>NUCLEOTIDE SEQUENCE [LARGE SCALE GENOMIC DNA]</scope>
    <source>
        <strain evidence="1 2">X11-5A</strain>
    </source>
</reference>
<evidence type="ECO:0000313" key="1">
    <source>
        <dbReference type="EMBL" id="KOR40604.1"/>
    </source>
</evidence>
<sequence>MHRAGPQKLRSRAVMPHGELPCRHLLRPNAFSEVRHLSHPAFAASHKAVAIRGDVRGSQAISTPPRPSATRVANVQRAGDFPSAHLLRAQEQLTEPARLHKLADRAYLASACLSWNKLIPSSIWA</sequence>
<proteinExistence type="predicted"/>
<evidence type="ECO:0000313" key="2">
    <source>
        <dbReference type="Proteomes" id="UP000036790"/>
    </source>
</evidence>
<comment type="caution">
    <text evidence="1">The sequence shown here is derived from an EMBL/GenBank/DDBJ whole genome shotgun (WGS) entry which is preliminary data.</text>
</comment>
<accession>A0AAP0ZIV7</accession>
<dbReference type="AlphaFoldDB" id="A0AAP0ZIV7"/>
<dbReference type="EMBL" id="LHUJ01000329">
    <property type="protein sequence ID" value="KOR40604.1"/>
    <property type="molecule type" value="Genomic_DNA"/>
</dbReference>
<name>A0AAP0ZIV7_9XANT</name>
<dbReference type="Proteomes" id="UP000036790">
    <property type="component" value="Unassembled WGS sequence"/>
</dbReference>
<organism evidence="1 2">
    <name type="scientific">Xanthomonas oryzae</name>
    <dbReference type="NCBI Taxonomy" id="347"/>
    <lineage>
        <taxon>Bacteria</taxon>
        <taxon>Pseudomonadati</taxon>
        <taxon>Pseudomonadota</taxon>
        <taxon>Gammaproteobacteria</taxon>
        <taxon>Lysobacterales</taxon>
        <taxon>Lysobacteraceae</taxon>
        <taxon>Xanthomonas</taxon>
    </lineage>
</organism>
<gene>
    <name evidence="1" type="ORF">ADT25_18835</name>
</gene>